<name>A0A516RCB7_STRST</name>
<accession>A0A516RCB7</accession>
<feature type="signal peptide" evidence="1">
    <location>
        <begin position="1"/>
        <end position="32"/>
    </location>
</feature>
<protein>
    <recommendedName>
        <fullName evidence="4">Chaplin</fullName>
    </recommendedName>
</protein>
<evidence type="ECO:0000256" key="1">
    <source>
        <dbReference type="SAM" id="SignalP"/>
    </source>
</evidence>
<evidence type="ECO:0000313" key="2">
    <source>
        <dbReference type="EMBL" id="QDQ13293.1"/>
    </source>
</evidence>
<dbReference type="AlphaFoldDB" id="A0A516RCB7"/>
<dbReference type="RefSeq" id="WP_144320563.1">
    <property type="nucleotide sequence ID" value="NZ_CP040916.1"/>
</dbReference>
<dbReference type="PROSITE" id="PS51318">
    <property type="entry name" value="TAT"/>
    <property type="match status" value="1"/>
</dbReference>
<dbReference type="InterPro" id="IPR006311">
    <property type="entry name" value="TAT_signal"/>
</dbReference>
<gene>
    <name evidence="2" type="ORF">FH965_24215</name>
</gene>
<reference evidence="2 3" key="1">
    <citation type="journal article" date="2019" name="J. Ind. Microbiol. Biotechnol.">
        <title>The complete genomic sequence of Streptomyces spectabilis NRRL-2792 and identification of secondary metabolite biosynthetic gene clusters.</title>
        <authorList>
            <person name="Sinha A."/>
            <person name="Phillips-Salemka S."/>
            <person name="Niraula T.A."/>
            <person name="Short K.A."/>
            <person name="Niraula N.P."/>
        </authorList>
    </citation>
    <scope>NUCLEOTIDE SEQUENCE [LARGE SCALE GENOMIC DNA]</scope>
    <source>
        <strain evidence="2 3">NRRL 2792</strain>
    </source>
</reference>
<dbReference type="EMBL" id="CP040916">
    <property type="protein sequence ID" value="QDQ13293.1"/>
    <property type="molecule type" value="Genomic_DNA"/>
</dbReference>
<sequence>MNRNLRARLAAAAGVVALVAGGMLVAAPVAQADGPECATFLSDPLGRSTTDGNVGCGVGAAKIPVVSETLCPIILNKVSQVSAGSSTMACKRAAQP</sequence>
<evidence type="ECO:0000313" key="3">
    <source>
        <dbReference type="Proteomes" id="UP000316806"/>
    </source>
</evidence>
<feature type="chain" id="PRO_5021966897" description="Chaplin" evidence="1">
    <location>
        <begin position="33"/>
        <end position="96"/>
    </location>
</feature>
<proteinExistence type="predicted"/>
<keyword evidence="1" id="KW-0732">Signal</keyword>
<dbReference type="Proteomes" id="UP000316806">
    <property type="component" value="Chromosome"/>
</dbReference>
<organism evidence="2 3">
    <name type="scientific">Streptomyces spectabilis</name>
    <dbReference type="NCBI Taxonomy" id="68270"/>
    <lineage>
        <taxon>Bacteria</taxon>
        <taxon>Bacillati</taxon>
        <taxon>Actinomycetota</taxon>
        <taxon>Actinomycetes</taxon>
        <taxon>Kitasatosporales</taxon>
        <taxon>Streptomycetaceae</taxon>
        <taxon>Streptomyces</taxon>
    </lineage>
</organism>
<evidence type="ECO:0008006" key="4">
    <source>
        <dbReference type="Google" id="ProtNLM"/>
    </source>
</evidence>